<feature type="transmembrane region" description="Helical" evidence="8">
    <location>
        <begin position="244"/>
        <end position="267"/>
    </location>
</feature>
<dbReference type="InterPro" id="IPR029044">
    <property type="entry name" value="Nucleotide-diphossugar_trans"/>
</dbReference>
<feature type="transmembrane region" description="Helical" evidence="8">
    <location>
        <begin position="108"/>
        <end position="130"/>
    </location>
</feature>
<evidence type="ECO:0000256" key="7">
    <source>
        <dbReference type="SAM" id="MobiDB-lite"/>
    </source>
</evidence>
<proteinExistence type="predicted"/>
<evidence type="ECO:0000256" key="8">
    <source>
        <dbReference type="SAM" id="Phobius"/>
    </source>
</evidence>
<feature type="transmembrane region" description="Helical" evidence="8">
    <location>
        <begin position="854"/>
        <end position="881"/>
    </location>
</feature>
<organism evidence="9 10">
    <name type="scientific">Aplysia californica</name>
    <name type="common">California sea hare</name>
    <dbReference type="NCBI Taxonomy" id="6500"/>
    <lineage>
        <taxon>Eukaryota</taxon>
        <taxon>Metazoa</taxon>
        <taxon>Spiralia</taxon>
        <taxon>Lophotrochozoa</taxon>
        <taxon>Mollusca</taxon>
        <taxon>Gastropoda</taxon>
        <taxon>Heterobranchia</taxon>
        <taxon>Euthyneura</taxon>
        <taxon>Tectipleura</taxon>
        <taxon>Aplysiida</taxon>
        <taxon>Aplysioidea</taxon>
        <taxon>Aplysiidae</taxon>
        <taxon>Aplysia</taxon>
    </lineage>
</organism>
<evidence type="ECO:0000313" key="10">
    <source>
        <dbReference type="RefSeq" id="XP_035824644.1"/>
    </source>
</evidence>
<feature type="transmembrane region" description="Helical" evidence="8">
    <location>
        <begin position="166"/>
        <end position="186"/>
    </location>
</feature>
<keyword evidence="3" id="KW-0808">Transferase</keyword>
<dbReference type="Pfam" id="PF03142">
    <property type="entry name" value="Chitin_synth_2"/>
    <property type="match status" value="1"/>
</dbReference>
<name>A0ABM1VQF2_APLCA</name>
<feature type="region of interest" description="Disordered" evidence="7">
    <location>
        <begin position="513"/>
        <end position="562"/>
    </location>
</feature>
<feature type="transmembrane region" description="Helical" evidence="8">
    <location>
        <begin position="7"/>
        <end position="24"/>
    </location>
</feature>
<evidence type="ECO:0000256" key="4">
    <source>
        <dbReference type="ARBA" id="ARBA00022692"/>
    </source>
</evidence>
<evidence type="ECO:0000256" key="3">
    <source>
        <dbReference type="ARBA" id="ARBA00022676"/>
    </source>
</evidence>
<keyword evidence="5 8" id="KW-1133">Transmembrane helix</keyword>
<dbReference type="EC" id="2.4.1.16" evidence="2"/>
<feature type="compositionally biased region" description="Low complexity" evidence="7">
    <location>
        <begin position="513"/>
        <end position="527"/>
    </location>
</feature>
<feature type="transmembrane region" description="Helical" evidence="8">
    <location>
        <begin position="901"/>
        <end position="921"/>
    </location>
</feature>
<feature type="transmembrane region" description="Helical" evidence="8">
    <location>
        <begin position="933"/>
        <end position="953"/>
    </location>
</feature>
<keyword evidence="4 8" id="KW-0812">Transmembrane</keyword>
<keyword evidence="9" id="KW-1185">Reference proteome</keyword>
<dbReference type="InterPro" id="IPR004835">
    <property type="entry name" value="Chitin_synth"/>
</dbReference>
<feature type="transmembrane region" description="Helical" evidence="8">
    <location>
        <begin position="218"/>
        <end position="238"/>
    </location>
</feature>
<evidence type="ECO:0000256" key="1">
    <source>
        <dbReference type="ARBA" id="ARBA00004141"/>
    </source>
</evidence>
<feature type="transmembrane region" description="Helical" evidence="8">
    <location>
        <begin position="192"/>
        <end position="211"/>
    </location>
</feature>
<keyword evidence="6 8" id="KW-0472">Membrane</keyword>
<evidence type="ECO:0000256" key="5">
    <source>
        <dbReference type="ARBA" id="ARBA00022989"/>
    </source>
</evidence>
<dbReference type="RefSeq" id="XP_035824644.1">
    <property type="nucleotide sequence ID" value="XM_035968751.1"/>
</dbReference>
<gene>
    <name evidence="10" type="primary">LOC106011246</name>
</gene>
<evidence type="ECO:0000256" key="6">
    <source>
        <dbReference type="ARBA" id="ARBA00023136"/>
    </source>
</evidence>
<reference evidence="10" key="1">
    <citation type="submission" date="2025-08" db="UniProtKB">
        <authorList>
            <consortium name="RefSeq"/>
        </authorList>
    </citation>
    <scope>IDENTIFICATION</scope>
</reference>
<comment type="subcellular location">
    <subcellularLocation>
        <location evidence="1">Membrane</location>
        <topology evidence="1">Multi-pass membrane protein</topology>
    </subcellularLocation>
</comment>
<feature type="transmembrane region" description="Helical" evidence="8">
    <location>
        <begin position="44"/>
        <end position="63"/>
    </location>
</feature>
<dbReference type="SUPFAM" id="SSF53448">
    <property type="entry name" value="Nucleotide-diphospho-sugar transferases"/>
    <property type="match status" value="1"/>
</dbReference>
<accession>A0ABM1VQF2</accession>
<dbReference type="GeneID" id="106011246"/>
<protein>
    <recommendedName>
        <fullName evidence="2">chitin synthase</fullName>
        <ecNumber evidence="2">2.4.1.16</ecNumber>
    </recommendedName>
</protein>
<dbReference type="PANTHER" id="PTHR22914">
    <property type="entry name" value="CHITIN SYNTHASE"/>
    <property type="match status" value="1"/>
</dbReference>
<keyword evidence="3" id="KW-0328">Glycosyltransferase</keyword>
<dbReference type="Proteomes" id="UP000694888">
    <property type="component" value="Unplaced"/>
</dbReference>
<dbReference type="PANTHER" id="PTHR22914:SF41">
    <property type="entry name" value="CHITIN SYNTHASE 7"/>
    <property type="match status" value="1"/>
</dbReference>
<sequence length="967" mass="108836">MGKCAKSVVACVVLTLMVTLMTIQKTSLIMSLRVVLHHSVEIEAGYAVLSVILLAPYLFSVLLTMWNVPFLRKAEGSPWPPLQSIFLSLFSSVVEAACLVTFTTRVMVLLPVYVALPAAHSTLAVSSVIVSVQRKWKPSPTTGHGKPDSPPEKVDDSSFCWHGARIMASVMCLLVPPAVACFLYVMDLADGVSSLCFGISYLALALCQPLFGVVLPSLFSMVASIVLCVSLAPVMYGIDETKDLGSFSPLLICASVLAWAWAWPYILNSHNFLRRPSFLLTPYKAMFLDFGWNPIFHDSRLLLGYNCKQSVEVLTYGPQKKNRIYICTTMYREADYEMERLLLSLVELSTDPVLQDVHFESNIFMDNGCTGETLNEFALQFIALLVSKAGVELNQARCYRTPYGIQIFCKLSTGLPLFVHLKDAQKVKPKKRWSQCMYINYVMRHRKTLWHNDHNNKRFFKDLEDKLKSQGKDDLGDMQLDQTGQFMLRRVANIGYPTLAEFKVVTDSDQGFVSVDESSPSNSDSGSQGRVYSSSKESSDLDSLSEEKPRSNGRAGYENKGFQDDEDIIHSSSMDMKDKMVARRLARLTDIAGRIWLVRRNFGDRKLYTLKIPVFDVARLIMRNNSALTVLYKVLLLNFLLGASDVINFPKADTTPSSDDDIFNSSTLVDDDHTFILATDADMDFKGEAVRELLDLCNADKRVGAACGRTHPIGKKCSSIVWHQVFEYAKDFWMIKNAQNIIGSVSCCPGCFSLYRGSAIRDVMTKYASPTRAPYSVYVKDTGEDRWMATLMMINGWRMRYSPFADNTTYCPDSFGEYYKQRKRWILSDMANAVLVVQNLFRLIRNNDCFSMMYVVYLVNMFLNNIITPGTAIVMITAATTTTTTTRLHPCPSPEAQSGNFHFQQHYVILLLALSLVYAALMHPRESYQIVYGVAYLFIFPAMHVLLPIYSIANIVDQSWGTRDSVR</sequence>
<evidence type="ECO:0000313" key="9">
    <source>
        <dbReference type="Proteomes" id="UP000694888"/>
    </source>
</evidence>
<evidence type="ECO:0000256" key="2">
    <source>
        <dbReference type="ARBA" id="ARBA00012543"/>
    </source>
</evidence>